<comment type="caution">
    <text evidence="1">The sequence shown here is derived from an EMBL/GenBank/DDBJ whole genome shotgun (WGS) entry which is preliminary data.</text>
</comment>
<accession>A0ACB8U5G9</accession>
<dbReference type="EMBL" id="MU274910">
    <property type="protein sequence ID" value="KAI0089446.1"/>
    <property type="molecule type" value="Genomic_DNA"/>
</dbReference>
<evidence type="ECO:0000313" key="1">
    <source>
        <dbReference type="EMBL" id="KAI0089446.1"/>
    </source>
</evidence>
<reference evidence="1" key="1">
    <citation type="journal article" date="2021" name="Environ. Microbiol.">
        <title>Gene family expansions and transcriptome signatures uncover fungal adaptations to wood decay.</title>
        <authorList>
            <person name="Hage H."/>
            <person name="Miyauchi S."/>
            <person name="Viragh M."/>
            <person name="Drula E."/>
            <person name="Min B."/>
            <person name="Chaduli D."/>
            <person name="Navarro D."/>
            <person name="Favel A."/>
            <person name="Norest M."/>
            <person name="Lesage-Meessen L."/>
            <person name="Balint B."/>
            <person name="Merenyi Z."/>
            <person name="de Eugenio L."/>
            <person name="Morin E."/>
            <person name="Martinez A.T."/>
            <person name="Baldrian P."/>
            <person name="Stursova M."/>
            <person name="Martinez M.J."/>
            <person name="Novotny C."/>
            <person name="Magnuson J.K."/>
            <person name="Spatafora J.W."/>
            <person name="Maurice S."/>
            <person name="Pangilinan J."/>
            <person name="Andreopoulos W."/>
            <person name="LaButti K."/>
            <person name="Hundley H."/>
            <person name="Na H."/>
            <person name="Kuo A."/>
            <person name="Barry K."/>
            <person name="Lipzen A."/>
            <person name="Henrissat B."/>
            <person name="Riley R."/>
            <person name="Ahrendt S."/>
            <person name="Nagy L.G."/>
            <person name="Grigoriev I.V."/>
            <person name="Martin F."/>
            <person name="Rosso M.N."/>
        </authorList>
    </citation>
    <scope>NUCLEOTIDE SEQUENCE</scope>
    <source>
        <strain evidence="1">CBS 384.51</strain>
    </source>
</reference>
<dbReference type="Proteomes" id="UP001055072">
    <property type="component" value="Unassembled WGS sequence"/>
</dbReference>
<evidence type="ECO:0000313" key="2">
    <source>
        <dbReference type="Proteomes" id="UP001055072"/>
    </source>
</evidence>
<proteinExistence type="predicted"/>
<keyword evidence="2" id="KW-1185">Reference proteome</keyword>
<organism evidence="1 2">
    <name type="scientific">Irpex rosettiformis</name>
    <dbReference type="NCBI Taxonomy" id="378272"/>
    <lineage>
        <taxon>Eukaryota</taxon>
        <taxon>Fungi</taxon>
        <taxon>Dikarya</taxon>
        <taxon>Basidiomycota</taxon>
        <taxon>Agaricomycotina</taxon>
        <taxon>Agaricomycetes</taxon>
        <taxon>Polyporales</taxon>
        <taxon>Irpicaceae</taxon>
        <taxon>Irpex</taxon>
    </lineage>
</organism>
<protein>
    <submittedName>
        <fullName evidence="1">Peroxin-3</fullName>
    </submittedName>
</protein>
<gene>
    <name evidence="1" type="ORF">BDY19DRAFT_993051</name>
</gene>
<sequence>MLDAVKQYVVDRQGGLKRAAAYIGSGYLFSTYVARSLRETRDAVVHDRIAKENLRRRFEQNQQDISFTIMALLPTIGARIIEGMNVEEITEQLQSQSRAAKAKEELQPPPAPPSNENASSSAGVEVQVEDGKSDSGSVSVVSAASQASTSDLNASMTNSSMSWVDQLSQSTSSAHSPQPPQEHPLKASDPEPRQKSDSPNSNIGTDLSDSMITSSSVSYGDIAHQAHSPPTTSYTPSKAELWREIKMLTFTRTLTVLYSLTLLSLFTHVQLNILGRHKYIQSVIQLARDELEREHMAESLSISSLFFRGGLEKPSESDLLPLEPIKEETERKYLTLSWWILYVGWKDVGERVRRAVEEVFEGVALKTKLSASDLHRLLNDVRRRVEFEVTFEGVERRTKFTSTLLPPTPETLQHVLTQGGIPSFMAAQDDPEFLSLLSETQKYLLSGSFERVLEVCLDRATDILSSGLEKNVFGSVVEDPNSLPALGQEPRVRLAGMLPGLARWCHLALEGLPNELVDGLADVREVHALSAIIYSDYDDLLR</sequence>
<name>A0ACB8U5G9_9APHY</name>